<comment type="caution">
    <text evidence="2">The sequence shown here is derived from an EMBL/GenBank/DDBJ whole genome shotgun (WGS) entry which is preliminary data.</text>
</comment>
<dbReference type="GO" id="GO:0016853">
    <property type="term" value="F:isomerase activity"/>
    <property type="evidence" value="ECO:0007669"/>
    <property type="project" value="UniProtKB-KW"/>
</dbReference>
<dbReference type="Gene3D" id="3.20.20.150">
    <property type="entry name" value="Divalent-metal-dependent TIM barrel enzymes"/>
    <property type="match status" value="1"/>
</dbReference>
<name>A0A101FG97_9THEO</name>
<dbReference type="Proteomes" id="UP000053326">
    <property type="component" value="Unassembled WGS sequence"/>
</dbReference>
<dbReference type="InterPro" id="IPR013022">
    <property type="entry name" value="Xyl_isomerase-like_TIM-brl"/>
</dbReference>
<sequence length="267" mass="30464">MGCIKLGTGSYKERLTKSLDYCLSHFDVLELQDFIMPDNLENPALIKEYRVMLAGFEGEITLHGPYLNLAPTSIDKLVKGVAERRYLQGVEAAQKIGAQHLVVHSFYDTTTGYQGYDRMWLDDNVKFWTAFLDKIRGSGVTILLENVYDRNPETFAELIAIINSPHFRSCIDLGHANCLSDYHPCRWIERVGGYYLHISDNNGRNDGHLGIGCGNIDYLRISRELASYPELYLISEVNDEFEKQFQGLQWLKKMITDGEFAAHHLTT</sequence>
<organism evidence="2 3">
    <name type="scientific">Thermacetogenium phaeum</name>
    <dbReference type="NCBI Taxonomy" id="85874"/>
    <lineage>
        <taxon>Bacteria</taxon>
        <taxon>Bacillati</taxon>
        <taxon>Bacillota</taxon>
        <taxon>Clostridia</taxon>
        <taxon>Thermoanaerobacterales</taxon>
        <taxon>Thermoanaerobacteraceae</taxon>
        <taxon>Thermacetogenium</taxon>
    </lineage>
</organism>
<dbReference type="InterPro" id="IPR036237">
    <property type="entry name" value="Xyl_isomerase-like_sf"/>
</dbReference>
<keyword evidence="2" id="KW-0413">Isomerase</keyword>
<dbReference type="OMA" id="HAPFMDL"/>
<protein>
    <submittedName>
        <fullName evidence="2">Xylose isomerase-like protein</fullName>
    </submittedName>
</protein>
<evidence type="ECO:0000259" key="1">
    <source>
        <dbReference type="Pfam" id="PF01261"/>
    </source>
</evidence>
<reference evidence="3" key="1">
    <citation type="journal article" date="2015" name="MBio">
        <title>Genome-Resolved Metagenomic Analysis Reveals Roles for Candidate Phyla and Other Microbial Community Members in Biogeochemical Transformations in Oil Reservoirs.</title>
        <authorList>
            <person name="Hu P."/>
            <person name="Tom L."/>
            <person name="Singh A."/>
            <person name="Thomas B.C."/>
            <person name="Baker B.J."/>
            <person name="Piceno Y.M."/>
            <person name="Andersen G.L."/>
            <person name="Banfield J.F."/>
        </authorList>
    </citation>
    <scope>NUCLEOTIDE SEQUENCE [LARGE SCALE GENOMIC DNA]</scope>
</reference>
<dbReference type="EMBL" id="LGFO01000086">
    <property type="protein sequence ID" value="KUK36494.1"/>
    <property type="molecule type" value="Genomic_DNA"/>
</dbReference>
<dbReference type="SUPFAM" id="SSF51658">
    <property type="entry name" value="Xylose isomerase-like"/>
    <property type="match status" value="1"/>
</dbReference>
<evidence type="ECO:0000313" key="2">
    <source>
        <dbReference type="EMBL" id="KUK36494.1"/>
    </source>
</evidence>
<dbReference type="PANTHER" id="PTHR12110:SF53">
    <property type="entry name" value="BLR5974 PROTEIN"/>
    <property type="match status" value="1"/>
</dbReference>
<dbReference type="PANTHER" id="PTHR12110">
    <property type="entry name" value="HYDROXYPYRUVATE ISOMERASE"/>
    <property type="match status" value="1"/>
</dbReference>
<accession>A0A101FG97</accession>
<dbReference type="InterPro" id="IPR050312">
    <property type="entry name" value="IolE/XylAMocC-like"/>
</dbReference>
<dbReference type="Pfam" id="PF01261">
    <property type="entry name" value="AP_endonuc_2"/>
    <property type="match status" value="1"/>
</dbReference>
<evidence type="ECO:0000313" key="3">
    <source>
        <dbReference type="Proteomes" id="UP000053326"/>
    </source>
</evidence>
<proteinExistence type="predicted"/>
<gene>
    <name evidence="2" type="ORF">XD66_0800</name>
</gene>
<dbReference type="AlphaFoldDB" id="A0A101FG97"/>
<feature type="domain" description="Xylose isomerase-like TIM barrel" evidence="1">
    <location>
        <begin position="46"/>
        <end position="253"/>
    </location>
</feature>